<dbReference type="Gene3D" id="2.40.37.20">
    <property type="entry name" value="D-serine dehydratase-like domain"/>
    <property type="match status" value="1"/>
</dbReference>
<dbReference type="SMART" id="SM01119">
    <property type="entry name" value="D-ser_dehydrat"/>
    <property type="match status" value="1"/>
</dbReference>
<dbReference type="Proteomes" id="UP000663842">
    <property type="component" value="Unassembled WGS sequence"/>
</dbReference>
<dbReference type="PANTHER" id="PTHR28004:SF8">
    <property type="entry name" value="D-SERINE DEAMINASE"/>
    <property type="match status" value="1"/>
</dbReference>
<dbReference type="EMBL" id="CAJNRG010002326">
    <property type="protein sequence ID" value="CAF2046280.1"/>
    <property type="molecule type" value="Genomic_DNA"/>
</dbReference>
<evidence type="ECO:0000313" key="4">
    <source>
        <dbReference type="EMBL" id="CAF2046280.1"/>
    </source>
</evidence>
<reference evidence="5" key="1">
    <citation type="submission" date="2021-02" db="EMBL/GenBank/DDBJ databases">
        <authorList>
            <person name="Nowell W R."/>
        </authorList>
    </citation>
    <scope>NUCLEOTIDE SEQUENCE</scope>
</reference>
<dbReference type="AlphaFoldDB" id="A0A818Z642"/>
<dbReference type="Proteomes" id="UP000663887">
    <property type="component" value="Unassembled WGS sequence"/>
</dbReference>
<evidence type="ECO:0000313" key="5">
    <source>
        <dbReference type="EMBL" id="CAF3766433.1"/>
    </source>
</evidence>
<accession>A0A818Z642</accession>
<dbReference type="Pfam" id="PF01168">
    <property type="entry name" value="Ala_racemase_N"/>
    <property type="match status" value="1"/>
</dbReference>
<gene>
    <name evidence="5" type="ORF">UXM345_LOCUS2868</name>
    <name evidence="4" type="ORF">XDN619_LOCUS7672</name>
</gene>
<dbReference type="InterPro" id="IPR026956">
    <property type="entry name" value="D-ser_dehydrat-like_dom"/>
</dbReference>
<dbReference type="InterPro" id="IPR001608">
    <property type="entry name" value="Ala_racemase_N"/>
</dbReference>
<dbReference type="InterPro" id="IPR051466">
    <property type="entry name" value="D-amino_acid_metab_enzyme"/>
</dbReference>
<dbReference type="PANTHER" id="PTHR28004">
    <property type="entry name" value="ZGC:162816-RELATED"/>
    <property type="match status" value="1"/>
</dbReference>
<sequence>MHEQEFVSYDKGLGIGDNYHEWNLLREDVSLPAACLSSENVEHNLRWMQEFIKKYNVKLAPHGKTTMCPKLFHQQLSYGSWAITLATVQQVQIAYSAGIRRILMANQLVGKTNMAIIKKKLLDDDPDFDFYCLIDSSTNVEQLGEFFNSNKQTKLQVLLEIGVRNGRTGIRTEEDETIILNTLTQYKDSLALVGVELFEGVLHEEEPIRVMLQRTVASLQRLINSNQLARSPPILSGAGSAWYDIVAEEFSKMGTTADIILRSGCYITHDRGVYQLAQKRMLQQNAIVQEISKDNTLRPALQIWAYVQSIPETNRVIIGLGKRDAAFDAGFPLPILHYRSEWSKPIEIDHNNYKIILMMDQHAIMTCPSDHNLIVGDILVFDISHPCLTFDKWKKILLINNNYSVIDVLDTYF</sequence>
<dbReference type="EMBL" id="CAJOBF010000178">
    <property type="protein sequence ID" value="CAF3766433.1"/>
    <property type="molecule type" value="Genomic_DNA"/>
</dbReference>
<dbReference type="Pfam" id="PF14031">
    <property type="entry name" value="D-ser_dehydrat"/>
    <property type="match status" value="1"/>
</dbReference>
<keyword evidence="2" id="KW-0456">Lyase</keyword>
<comment type="caution">
    <text evidence="5">The sequence shown here is derived from an EMBL/GenBank/DDBJ whole genome shotgun (WGS) entry which is preliminary data.</text>
</comment>
<protein>
    <recommendedName>
        <fullName evidence="3">D-serine dehydratase-like domain-containing protein</fullName>
    </recommendedName>
</protein>
<dbReference type="InterPro" id="IPR029066">
    <property type="entry name" value="PLP-binding_barrel"/>
</dbReference>
<organism evidence="5 6">
    <name type="scientific">Rotaria magnacalcarata</name>
    <dbReference type="NCBI Taxonomy" id="392030"/>
    <lineage>
        <taxon>Eukaryota</taxon>
        <taxon>Metazoa</taxon>
        <taxon>Spiralia</taxon>
        <taxon>Gnathifera</taxon>
        <taxon>Rotifera</taxon>
        <taxon>Eurotatoria</taxon>
        <taxon>Bdelloidea</taxon>
        <taxon>Philodinida</taxon>
        <taxon>Philodinidae</taxon>
        <taxon>Rotaria</taxon>
    </lineage>
</organism>
<evidence type="ECO:0000256" key="1">
    <source>
        <dbReference type="ARBA" id="ARBA00005323"/>
    </source>
</evidence>
<evidence type="ECO:0000259" key="3">
    <source>
        <dbReference type="SMART" id="SM01119"/>
    </source>
</evidence>
<dbReference type="Gene3D" id="3.20.20.10">
    <property type="entry name" value="Alanine racemase"/>
    <property type="match status" value="1"/>
</dbReference>
<evidence type="ECO:0000256" key="2">
    <source>
        <dbReference type="ARBA" id="ARBA00023239"/>
    </source>
</evidence>
<feature type="domain" description="D-serine dehydratase-like" evidence="3">
    <location>
        <begin position="300"/>
        <end position="400"/>
    </location>
</feature>
<dbReference type="InterPro" id="IPR042208">
    <property type="entry name" value="D-ser_dehydrat-like_sf"/>
</dbReference>
<comment type="similarity">
    <text evidence="1">Belongs to the DSD1 family.</text>
</comment>
<dbReference type="CDD" id="cd06818">
    <property type="entry name" value="PLPDE_III_cryptic_DSD"/>
    <property type="match status" value="1"/>
</dbReference>
<dbReference type="GO" id="GO:0016829">
    <property type="term" value="F:lyase activity"/>
    <property type="evidence" value="ECO:0007669"/>
    <property type="project" value="UniProtKB-KW"/>
</dbReference>
<dbReference type="SUPFAM" id="SSF51419">
    <property type="entry name" value="PLP-binding barrel"/>
    <property type="match status" value="1"/>
</dbReference>
<evidence type="ECO:0000313" key="6">
    <source>
        <dbReference type="Proteomes" id="UP000663842"/>
    </source>
</evidence>
<name>A0A818Z642_9BILA</name>
<proteinExistence type="inferred from homology"/>